<dbReference type="GO" id="GO:0140078">
    <property type="term" value="F:class I DNA-(apurinic or apyrimidinic site) endonuclease activity"/>
    <property type="evidence" value="ECO:0007669"/>
    <property type="project" value="UniProtKB-EC"/>
</dbReference>
<keyword evidence="11 12" id="KW-0326">Glycosidase</keyword>
<dbReference type="InterPro" id="IPR023170">
    <property type="entry name" value="HhH_base_excis_C"/>
</dbReference>
<evidence type="ECO:0000256" key="7">
    <source>
        <dbReference type="ARBA" id="ARBA00023014"/>
    </source>
</evidence>
<keyword evidence="14" id="KW-0255">Endonuclease</keyword>
<comment type="caution">
    <text evidence="14">The sequence shown here is derived from an EMBL/GenBank/DDBJ whole genome shotgun (WGS) entry which is preliminary data.</text>
</comment>
<feature type="binding site" evidence="12">
    <location>
        <position position="204"/>
    </location>
    <ligand>
        <name>[4Fe-4S] cluster</name>
        <dbReference type="ChEBI" id="CHEBI:49883"/>
    </ligand>
</feature>
<gene>
    <name evidence="12 14" type="primary">nth</name>
    <name evidence="14" type="ORF">GB996_03865</name>
</gene>
<evidence type="ECO:0000256" key="11">
    <source>
        <dbReference type="ARBA" id="ARBA00023295"/>
    </source>
</evidence>
<dbReference type="PIRSF" id="PIRSF001435">
    <property type="entry name" value="Nth"/>
    <property type="match status" value="1"/>
</dbReference>
<dbReference type="PANTHER" id="PTHR10359:SF18">
    <property type="entry name" value="ENDONUCLEASE III"/>
    <property type="match status" value="1"/>
</dbReference>
<comment type="function">
    <text evidence="12">DNA repair enzyme that has both DNA N-glycosylase activity and AP-lyase activity. The DNA N-glycosylase activity releases various damaged pyrimidines from DNA by cleaving the N-glycosidic bond, leaving an AP (apurinic/apyrimidinic) site. The AP-lyase activity cleaves the phosphodiester bond 3' to the AP site by a beta-elimination, leaving a 3'-terminal unsaturated sugar and a product with a terminal 5'-phosphate.</text>
</comment>
<protein>
    <recommendedName>
        <fullName evidence="12">Endonuclease III</fullName>
        <ecNumber evidence="12">4.2.99.18</ecNumber>
    </recommendedName>
    <alternativeName>
        <fullName evidence="12">DNA-(apurinic or apyrimidinic site) lyase</fullName>
    </alternativeName>
</protein>
<dbReference type="GO" id="GO:0006285">
    <property type="term" value="P:base-excision repair, AP site formation"/>
    <property type="evidence" value="ECO:0007669"/>
    <property type="project" value="TreeGrafter"/>
</dbReference>
<keyword evidence="7 12" id="KW-0411">Iron-sulfur</keyword>
<evidence type="ECO:0000313" key="14">
    <source>
        <dbReference type="EMBL" id="MUG31926.1"/>
    </source>
</evidence>
<sequence length="231" mass="25600">MSKVVKHKTADTPPSRRLPNRDVRPFFEKLAAAIDEPVTELEYSSNFELLIAVILSAQATDVSVNIATRKLFAVANTPEAIYALGEEGLKQYIKTIGLYNSKAKNVIKACKDLVDKHNSVVPDNRKDLEALAGVGRKTANVVLNTAFGQPTMAVDTHIFRVSNRTGLATGKTVLAVEHKLIERVPDDFILDAHHYLILHGRYTCQARTPKCGACPVYTECMFKDKQLFAEM</sequence>
<feature type="domain" description="HhH-GPD" evidence="13">
    <location>
        <begin position="55"/>
        <end position="202"/>
    </location>
</feature>
<evidence type="ECO:0000256" key="8">
    <source>
        <dbReference type="ARBA" id="ARBA00023125"/>
    </source>
</evidence>
<dbReference type="AlphaFoldDB" id="A0A844LZ21"/>
<dbReference type="Proteomes" id="UP000442109">
    <property type="component" value="Unassembled WGS sequence"/>
</dbReference>
<organism evidence="14 15">
    <name type="scientific">Psychrobacter sanguinis</name>
    <dbReference type="NCBI Taxonomy" id="861445"/>
    <lineage>
        <taxon>Bacteria</taxon>
        <taxon>Pseudomonadati</taxon>
        <taxon>Pseudomonadota</taxon>
        <taxon>Gammaproteobacteria</taxon>
        <taxon>Moraxellales</taxon>
        <taxon>Moraxellaceae</taxon>
        <taxon>Psychrobacter</taxon>
    </lineage>
</organism>
<proteinExistence type="inferred from homology"/>
<comment type="similarity">
    <text evidence="1 12">Belongs to the Nth/MutY family.</text>
</comment>
<dbReference type="GO" id="GO:0051539">
    <property type="term" value="F:4 iron, 4 sulfur cluster binding"/>
    <property type="evidence" value="ECO:0007669"/>
    <property type="project" value="UniProtKB-UniRule"/>
</dbReference>
<feature type="binding site" evidence="12">
    <location>
        <position position="214"/>
    </location>
    <ligand>
        <name>[4Fe-4S] cluster</name>
        <dbReference type="ChEBI" id="CHEBI:49883"/>
    </ligand>
</feature>
<comment type="catalytic activity">
    <reaction evidence="12">
        <text>2'-deoxyribonucleotide-(2'-deoxyribose 5'-phosphate)-2'-deoxyribonucleotide-DNA = a 3'-end 2'-deoxyribonucleotide-(2,3-dehydro-2,3-deoxyribose 5'-phosphate)-DNA + a 5'-end 5'-phospho-2'-deoxyribonucleoside-DNA + H(+)</text>
        <dbReference type="Rhea" id="RHEA:66592"/>
        <dbReference type="Rhea" id="RHEA-COMP:13180"/>
        <dbReference type="Rhea" id="RHEA-COMP:16897"/>
        <dbReference type="Rhea" id="RHEA-COMP:17067"/>
        <dbReference type="ChEBI" id="CHEBI:15378"/>
        <dbReference type="ChEBI" id="CHEBI:136412"/>
        <dbReference type="ChEBI" id="CHEBI:157695"/>
        <dbReference type="ChEBI" id="CHEBI:167181"/>
        <dbReference type="EC" id="4.2.99.18"/>
    </reaction>
</comment>
<keyword evidence="3 12" id="KW-0479">Metal-binding</keyword>
<evidence type="ECO:0000256" key="5">
    <source>
        <dbReference type="ARBA" id="ARBA00022801"/>
    </source>
</evidence>
<dbReference type="FunFam" id="1.10.1670.10:FF:000001">
    <property type="entry name" value="Endonuclease III"/>
    <property type="match status" value="1"/>
</dbReference>
<dbReference type="PANTHER" id="PTHR10359">
    <property type="entry name" value="A/G-SPECIFIC ADENINE GLYCOSYLASE/ENDONUCLEASE III"/>
    <property type="match status" value="1"/>
</dbReference>
<dbReference type="PROSITE" id="PS01155">
    <property type="entry name" value="ENDONUCLEASE_III_2"/>
    <property type="match status" value="1"/>
</dbReference>
<keyword evidence="2 12" id="KW-0004">4Fe-4S</keyword>
<keyword evidence="8 12" id="KW-0238">DNA-binding</keyword>
<feature type="binding site" evidence="12">
    <location>
        <position position="211"/>
    </location>
    <ligand>
        <name>[4Fe-4S] cluster</name>
        <dbReference type="ChEBI" id="CHEBI:49883"/>
    </ligand>
</feature>
<dbReference type="HAMAP" id="MF_00942">
    <property type="entry name" value="Nth"/>
    <property type="match status" value="1"/>
</dbReference>
<keyword evidence="9 12" id="KW-0234">DNA repair</keyword>
<dbReference type="Pfam" id="PF00633">
    <property type="entry name" value="HHH"/>
    <property type="match status" value="1"/>
</dbReference>
<keyword evidence="10 12" id="KW-0456">Lyase</keyword>
<keyword evidence="5 12" id="KW-0378">Hydrolase</keyword>
<keyword evidence="6 12" id="KW-0408">Iron</keyword>
<dbReference type="EMBL" id="WFKQ01000002">
    <property type="protein sequence ID" value="MUG31926.1"/>
    <property type="molecule type" value="Genomic_DNA"/>
</dbReference>
<dbReference type="CDD" id="cd00056">
    <property type="entry name" value="ENDO3c"/>
    <property type="match status" value="1"/>
</dbReference>
<dbReference type="Gene3D" id="1.10.340.30">
    <property type="entry name" value="Hypothetical protein, domain 2"/>
    <property type="match status" value="1"/>
</dbReference>
<dbReference type="NCBIfam" id="TIGR01083">
    <property type="entry name" value="nth"/>
    <property type="match status" value="1"/>
</dbReference>
<dbReference type="GO" id="GO:0003677">
    <property type="term" value="F:DNA binding"/>
    <property type="evidence" value="ECO:0007669"/>
    <property type="project" value="UniProtKB-UniRule"/>
</dbReference>
<dbReference type="Pfam" id="PF00730">
    <property type="entry name" value="HhH-GPD"/>
    <property type="match status" value="1"/>
</dbReference>
<dbReference type="OrthoDB" id="9800977at2"/>
<keyword evidence="14" id="KW-0540">Nuclease</keyword>
<dbReference type="GO" id="GO:0046872">
    <property type="term" value="F:metal ion binding"/>
    <property type="evidence" value="ECO:0007669"/>
    <property type="project" value="UniProtKB-KW"/>
</dbReference>
<dbReference type="RefSeq" id="WP_011960153.1">
    <property type="nucleotide sequence ID" value="NZ_WFKQ01000002.1"/>
</dbReference>
<evidence type="ECO:0000256" key="4">
    <source>
        <dbReference type="ARBA" id="ARBA00022763"/>
    </source>
</evidence>
<dbReference type="InterPro" id="IPR011257">
    <property type="entry name" value="DNA_glycosylase"/>
</dbReference>
<accession>A0A844LZ21</accession>
<dbReference type="InterPro" id="IPR003265">
    <property type="entry name" value="HhH-GPD_domain"/>
</dbReference>
<feature type="binding site" evidence="12">
    <location>
        <position position="220"/>
    </location>
    <ligand>
        <name>[4Fe-4S] cluster</name>
        <dbReference type="ChEBI" id="CHEBI:49883"/>
    </ligand>
</feature>
<evidence type="ECO:0000256" key="10">
    <source>
        <dbReference type="ARBA" id="ARBA00023239"/>
    </source>
</evidence>
<evidence type="ECO:0000256" key="3">
    <source>
        <dbReference type="ARBA" id="ARBA00022723"/>
    </source>
</evidence>
<dbReference type="InterPro" id="IPR000445">
    <property type="entry name" value="HhH_motif"/>
</dbReference>
<evidence type="ECO:0000256" key="1">
    <source>
        <dbReference type="ARBA" id="ARBA00008343"/>
    </source>
</evidence>
<dbReference type="Gene3D" id="1.10.1670.10">
    <property type="entry name" value="Helix-hairpin-Helix base-excision DNA repair enzymes (C-terminal)"/>
    <property type="match status" value="1"/>
</dbReference>
<evidence type="ECO:0000313" key="15">
    <source>
        <dbReference type="Proteomes" id="UP000442109"/>
    </source>
</evidence>
<keyword evidence="4 12" id="KW-0227">DNA damage</keyword>
<dbReference type="SMART" id="SM00478">
    <property type="entry name" value="ENDO3c"/>
    <property type="match status" value="1"/>
</dbReference>
<name>A0A844LZ21_9GAMM</name>
<evidence type="ECO:0000256" key="12">
    <source>
        <dbReference type="HAMAP-Rule" id="MF_00942"/>
    </source>
</evidence>
<dbReference type="SUPFAM" id="SSF48150">
    <property type="entry name" value="DNA-glycosylase"/>
    <property type="match status" value="1"/>
</dbReference>
<keyword evidence="15" id="KW-1185">Reference proteome</keyword>
<evidence type="ECO:0000259" key="13">
    <source>
        <dbReference type="SMART" id="SM00478"/>
    </source>
</evidence>
<dbReference type="GO" id="GO:0019104">
    <property type="term" value="F:DNA N-glycosylase activity"/>
    <property type="evidence" value="ECO:0007669"/>
    <property type="project" value="UniProtKB-UniRule"/>
</dbReference>
<dbReference type="FunFam" id="1.10.340.30:FF:000001">
    <property type="entry name" value="Endonuclease III"/>
    <property type="match status" value="1"/>
</dbReference>
<reference evidence="14 15" key="1">
    <citation type="journal article" date="2019" name="PLoS ONE">
        <title>Pup mortality in New Zealand sea lions (Phocarctos hookeri) at Enderby Island, Auckland Islands, 2013-18.</title>
        <authorList>
            <person name="Michael S.A."/>
            <person name="Hayman D.T.S."/>
            <person name="Gray R."/>
            <person name="Zhang J."/>
            <person name="Rogers L."/>
            <person name="Roe W.D."/>
        </authorList>
    </citation>
    <scope>NUCLEOTIDE SEQUENCE [LARGE SCALE GENOMIC DNA]</scope>
    <source>
        <strain evidence="14 15">SM868</strain>
    </source>
</reference>
<evidence type="ECO:0000256" key="6">
    <source>
        <dbReference type="ARBA" id="ARBA00023004"/>
    </source>
</evidence>
<dbReference type="InterPro" id="IPR005759">
    <property type="entry name" value="Nth"/>
</dbReference>
<dbReference type="EC" id="4.2.99.18" evidence="12"/>
<evidence type="ECO:0000256" key="2">
    <source>
        <dbReference type="ARBA" id="ARBA00022485"/>
    </source>
</evidence>
<dbReference type="InterPro" id="IPR004036">
    <property type="entry name" value="Endonuclease-III-like_CS2"/>
</dbReference>
<evidence type="ECO:0000256" key="9">
    <source>
        <dbReference type="ARBA" id="ARBA00023204"/>
    </source>
</evidence>
<comment type="cofactor">
    <cofactor evidence="12">
        <name>[4Fe-4S] cluster</name>
        <dbReference type="ChEBI" id="CHEBI:49883"/>
    </cofactor>
    <text evidence="12">Binds 1 [4Fe-4S] cluster.</text>
</comment>